<name>A0ABX3KC38_9GAMM</name>
<reference evidence="2" key="1">
    <citation type="submission" date="2017-01" db="EMBL/GenBank/DDBJ databases">
        <title>Draft genome of the species Salinivibrio sharmensis.</title>
        <authorList>
            <person name="Lopez-Hermoso C."/>
            <person name="De La Haba R."/>
            <person name="Sanchez-Porro C."/>
            <person name="Ventosa A."/>
        </authorList>
    </citation>
    <scope>NUCLEOTIDE SEQUENCE [LARGE SCALE GENOMIC DNA]</scope>
    <source>
        <strain evidence="2">CBH463</strain>
    </source>
</reference>
<evidence type="ECO:0000313" key="2">
    <source>
        <dbReference type="Proteomes" id="UP000188627"/>
    </source>
</evidence>
<sequence length="81" mass="9112">MVVMSNGQIEQVDSPVDLYAAPKSRFVFDFLGSVNVFSGAYQQGDTVYAMPHRGYFFNGTDTEPHRLNWPFLAADSLVYDI</sequence>
<evidence type="ECO:0000313" key="1">
    <source>
        <dbReference type="EMBL" id="OOE86468.1"/>
    </source>
</evidence>
<keyword evidence="2" id="KW-1185">Reference proteome</keyword>
<gene>
    <name evidence="1" type="ORF">BZG74_12765</name>
</gene>
<accession>A0ABX3KC38</accession>
<comment type="caution">
    <text evidence="1">The sequence shown here is derived from an EMBL/GenBank/DDBJ whole genome shotgun (WGS) entry which is preliminary data.</text>
</comment>
<dbReference type="EMBL" id="MUFC01000015">
    <property type="protein sequence ID" value="OOE86468.1"/>
    <property type="molecule type" value="Genomic_DNA"/>
</dbReference>
<evidence type="ECO:0008006" key="3">
    <source>
        <dbReference type="Google" id="ProtNLM"/>
    </source>
</evidence>
<proteinExistence type="predicted"/>
<dbReference type="Proteomes" id="UP000188627">
    <property type="component" value="Unassembled WGS sequence"/>
</dbReference>
<protein>
    <recommendedName>
        <fullName evidence="3">MalK OB fold domain-containing protein</fullName>
    </recommendedName>
</protein>
<organism evidence="1 2">
    <name type="scientific">Salinivibrio sharmensis</name>
    <dbReference type="NCBI Taxonomy" id="390883"/>
    <lineage>
        <taxon>Bacteria</taxon>
        <taxon>Pseudomonadati</taxon>
        <taxon>Pseudomonadota</taxon>
        <taxon>Gammaproteobacteria</taxon>
        <taxon>Vibrionales</taxon>
        <taxon>Vibrionaceae</taxon>
        <taxon>Salinivibrio</taxon>
    </lineage>
</organism>